<evidence type="ECO:0000313" key="2">
    <source>
        <dbReference type="EMBL" id="KAK8502386.1"/>
    </source>
</evidence>
<keyword evidence="1" id="KW-0472">Membrane</keyword>
<keyword evidence="1" id="KW-0812">Transmembrane</keyword>
<feature type="transmembrane region" description="Helical" evidence="1">
    <location>
        <begin position="58"/>
        <end position="80"/>
    </location>
</feature>
<evidence type="ECO:0000256" key="1">
    <source>
        <dbReference type="SAM" id="Phobius"/>
    </source>
</evidence>
<sequence length="91" mass="9649">MSGFVSNNLSPNHEANKFLGMGFESSTTMDVNCGGIGGEIVVTEGFCLVKRKKLRGMLCMKLLVVTVVSKVGVLVDIIAVKTKLPCTSKLG</sequence>
<name>A0ABR2B7Y1_9ROSI</name>
<protein>
    <submittedName>
        <fullName evidence="2">Uncharacterized protein</fullName>
    </submittedName>
</protein>
<keyword evidence="1" id="KW-1133">Transmembrane helix</keyword>
<proteinExistence type="predicted"/>
<gene>
    <name evidence="2" type="ORF">V6N12_046172</name>
</gene>
<dbReference type="Proteomes" id="UP001472677">
    <property type="component" value="Unassembled WGS sequence"/>
</dbReference>
<accession>A0ABR2B7Y1</accession>
<organism evidence="2 3">
    <name type="scientific">Hibiscus sabdariffa</name>
    <name type="common">roselle</name>
    <dbReference type="NCBI Taxonomy" id="183260"/>
    <lineage>
        <taxon>Eukaryota</taxon>
        <taxon>Viridiplantae</taxon>
        <taxon>Streptophyta</taxon>
        <taxon>Embryophyta</taxon>
        <taxon>Tracheophyta</taxon>
        <taxon>Spermatophyta</taxon>
        <taxon>Magnoliopsida</taxon>
        <taxon>eudicotyledons</taxon>
        <taxon>Gunneridae</taxon>
        <taxon>Pentapetalae</taxon>
        <taxon>rosids</taxon>
        <taxon>malvids</taxon>
        <taxon>Malvales</taxon>
        <taxon>Malvaceae</taxon>
        <taxon>Malvoideae</taxon>
        <taxon>Hibiscus</taxon>
    </lineage>
</organism>
<comment type="caution">
    <text evidence="2">The sequence shown here is derived from an EMBL/GenBank/DDBJ whole genome shotgun (WGS) entry which is preliminary data.</text>
</comment>
<keyword evidence="3" id="KW-1185">Reference proteome</keyword>
<reference evidence="2 3" key="1">
    <citation type="journal article" date="2024" name="G3 (Bethesda)">
        <title>Genome assembly of Hibiscus sabdariffa L. provides insights into metabolisms of medicinal natural products.</title>
        <authorList>
            <person name="Kim T."/>
        </authorList>
    </citation>
    <scope>NUCLEOTIDE SEQUENCE [LARGE SCALE GENOMIC DNA]</scope>
    <source>
        <strain evidence="2">TK-2024</strain>
        <tissue evidence="2">Old leaves</tissue>
    </source>
</reference>
<dbReference type="EMBL" id="JBBPBM010000170">
    <property type="protein sequence ID" value="KAK8502386.1"/>
    <property type="molecule type" value="Genomic_DNA"/>
</dbReference>
<evidence type="ECO:0000313" key="3">
    <source>
        <dbReference type="Proteomes" id="UP001472677"/>
    </source>
</evidence>